<evidence type="ECO:0000256" key="2">
    <source>
        <dbReference type="ARBA" id="ARBA00009477"/>
    </source>
</evidence>
<keyword evidence="5 9" id="KW-0997">Cell inner membrane</keyword>
<evidence type="ECO:0000256" key="7">
    <source>
        <dbReference type="ARBA" id="ARBA00022989"/>
    </source>
</evidence>
<keyword evidence="4 9" id="KW-1003">Cell membrane</keyword>
<dbReference type="AlphaFoldDB" id="A0A0W0Z4K4"/>
<name>A0A0W0Z4K4_LEGSP</name>
<dbReference type="PATRIC" id="fig|452.5.peg.1758"/>
<dbReference type="GO" id="GO:0015031">
    <property type="term" value="P:protein transport"/>
    <property type="evidence" value="ECO:0007669"/>
    <property type="project" value="InterPro"/>
</dbReference>
<evidence type="ECO:0000313" key="14">
    <source>
        <dbReference type="Proteomes" id="UP000054877"/>
    </source>
</evidence>
<gene>
    <name evidence="13" type="primary">lssD_1</name>
    <name evidence="13" type="ORF">Lspi_1599</name>
</gene>
<evidence type="ECO:0000256" key="8">
    <source>
        <dbReference type="ARBA" id="ARBA00023136"/>
    </source>
</evidence>
<dbReference type="PANTHER" id="PTHR30386">
    <property type="entry name" value="MEMBRANE FUSION SUBUNIT OF EMRAB-TOLC MULTIDRUG EFFLUX PUMP"/>
    <property type="match status" value="1"/>
</dbReference>
<keyword evidence="7 9" id="KW-1133">Transmembrane helix</keyword>
<keyword evidence="10" id="KW-0175">Coiled coil</keyword>
<dbReference type="Pfam" id="PF26002">
    <property type="entry name" value="Beta-barrel_AprE"/>
    <property type="match status" value="1"/>
</dbReference>
<accession>A0A0W0Z4K4</accession>
<sequence length="441" mass="49766">MDNGNPHKLPETSESPIITSILIFGFIILIVFVGGFLLWSMLFRLDAAAVAPGKLMVQNVRKTVQHMEGGIIKKIYIDEGSAVKANTPLIKLDDTQAKASVDLLQGQVYENLASESRIFAELNNEKTIDYPEELLQKATNPKVKKIISGQNKLFTANTRSYEGQIKVLNERIEEFHHEIKSLEAQVDSGTEQLSLINEEIKAVEYLEARKLIDKPRLLALRREAARLTGNRGEHLGLVAKAHQAISETKSQIYTLMESRRRDLLQNLREIQQKLADLQEKLKAAQDVLQRTLIAAPLTGTVIGLKKHTVGGVITPGQDILDIIPSEDQLIVEAEVDPLDIDIVRPGLTAKVRLSAYKQRTTPFIEGKVKLVSADVFEDQVTKKQYYKVHILLDKKDLQQLKHIHLYPGMPVQVMIIVEKRTAFDYFITPIQDSFERAFHEQ</sequence>
<keyword evidence="6 9" id="KW-0812">Transmembrane</keyword>
<evidence type="ECO:0000259" key="11">
    <source>
        <dbReference type="Pfam" id="PF25994"/>
    </source>
</evidence>
<proteinExistence type="inferred from homology"/>
<feature type="transmembrane region" description="Helical" evidence="9">
    <location>
        <begin position="17"/>
        <end position="39"/>
    </location>
</feature>
<dbReference type="InterPro" id="IPR050739">
    <property type="entry name" value="MFP"/>
</dbReference>
<feature type="coiled-coil region" evidence="10">
    <location>
        <begin position="165"/>
        <end position="199"/>
    </location>
</feature>
<evidence type="ECO:0000256" key="4">
    <source>
        <dbReference type="ARBA" id="ARBA00022475"/>
    </source>
</evidence>
<feature type="domain" description="AprE-like long alpha-helical hairpin" evidence="11">
    <location>
        <begin position="97"/>
        <end position="287"/>
    </location>
</feature>
<reference evidence="13 14" key="1">
    <citation type="submission" date="2015-11" db="EMBL/GenBank/DDBJ databases">
        <title>Genomic analysis of 38 Legionella species identifies large and diverse effector repertoires.</title>
        <authorList>
            <person name="Burstein D."/>
            <person name="Amaro F."/>
            <person name="Zusman T."/>
            <person name="Lifshitz Z."/>
            <person name="Cohen O."/>
            <person name="Gilbert J.A."/>
            <person name="Pupko T."/>
            <person name="Shuman H.A."/>
            <person name="Segal G."/>
        </authorList>
    </citation>
    <scope>NUCLEOTIDE SEQUENCE [LARGE SCALE GENOMIC DNA]</scope>
    <source>
        <strain evidence="13 14">Mt.St.Helens-9</strain>
    </source>
</reference>
<dbReference type="InterPro" id="IPR010129">
    <property type="entry name" value="T1SS_HlyD"/>
</dbReference>
<dbReference type="STRING" id="452.Lspi_1599"/>
<evidence type="ECO:0000256" key="1">
    <source>
        <dbReference type="ARBA" id="ARBA00004377"/>
    </source>
</evidence>
<evidence type="ECO:0000256" key="6">
    <source>
        <dbReference type="ARBA" id="ARBA00022692"/>
    </source>
</evidence>
<protein>
    <recommendedName>
        <fullName evidence="9">Membrane fusion protein (MFP) family protein</fullName>
    </recommendedName>
</protein>
<dbReference type="NCBIfam" id="TIGR01843">
    <property type="entry name" value="type_I_hlyD"/>
    <property type="match status" value="1"/>
</dbReference>
<evidence type="ECO:0000256" key="9">
    <source>
        <dbReference type="RuleBase" id="RU365093"/>
    </source>
</evidence>
<comment type="similarity">
    <text evidence="2 9">Belongs to the membrane fusion protein (MFP) (TC 8.A.1) family.</text>
</comment>
<organism evidence="13 14">
    <name type="scientific">Legionella spiritensis</name>
    <dbReference type="NCBI Taxonomy" id="452"/>
    <lineage>
        <taxon>Bacteria</taxon>
        <taxon>Pseudomonadati</taxon>
        <taxon>Pseudomonadota</taxon>
        <taxon>Gammaproteobacteria</taxon>
        <taxon>Legionellales</taxon>
        <taxon>Legionellaceae</taxon>
        <taxon>Legionella</taxon>
    </lineage>
</organism>
<evidence type="ECO:0000256" key="5">
    <source>
        <dbReference type="ARBA" id="ARBA00022519"/>
    </source>
</evidence>
<dbReference type="Gene3D" id="2.40.30.170">
    <property type="match status" value="1"/>
</dbReference>
<dbReference type="RefSeq" id="WP_058483509.1">
    <property type="nucleotide sequence ID" value="NZ_CAAAII010000001.1"/>
</dbReference>
<dbReference type="PANTHER" id="PTHR30386:SF17">
    <property type="entry name" value="ALKALINE PROTEASE SECRETION PROTEIN APRE"/>
    <property type="match status" value="1"/>
</dbReference>
<dbReference type="GO" id="GO:0005886">
    <property type="term" value="C:plasma membrane"/>
    <property type="evidence" value="ECO:0007669"/>
    <property type="project" value="UniProtKB-SubCell"/>
</dbReference>
<evidence type="ECO:0000259" key="12">
    <source>
        <dbReference type="Pfam" id="PF26002"/>
    </source>
</evidence>
<evidence type="ECO:0000256" key="10">
    <source>
        <dbReference type="SAM" id="Coils"/>
    </source>
</evidence>
<comment type="caution">
    <text evidence="13">The sequence shown here is derived from an EMBL/GenBank/DDBJ whole genome shotgun (WGS) entry which is preliminary data.</text>
</comment>
<feature type="domain" description="AprE-like beta-barrel" evidence="12">
    <location>
        <begin position="329"/>
        <end position="417"/>
    </location>
</feature>
<keyword evidence="3 9" id="KW-0813">Transport</keyword>
<dbReference type="EMBL" id="LNYX01000014">
    <property type="protein sequence ID" value="KTD64080.1"/>
    <property type="molecule type" value="Genomic_DNA"/>
</dbReference>
<keyword evidence="14" id="KW-1185">Reference proteome</keyword>
<keyword evidence="8 9" id="KW-0472">Membrane</keyword>
<dbReference type="Proteomes" id="UP000054877">
    <property type="component" value="Unassembled WGS sequence"/>
</dbReference>
<dbReference type="PRINTS" id="PR01490">
    <property type="entry name" value="RTXTOXIND"/>
</dbReference>
<comment type="subcellular location">
    <subcellularLocation>
        <location evidence="1 9">Cell inner membrane</location>
        <topology evidence="1 9">Single-pass membrane protein</topology>
    </subcellularLocation>
</comment>
<dbReference type="Gene3D" id="2.40.50.100">
    <property type="match status" value="1"/>
</dbReference>
<dbReference type="Pfam" id="PF25994">
    <property type="entry name" value="HH_AprE"/>
    <property type="match status" value="1"/>
</dbReference>
<dbReference type="InterPro" id="IPR058982">
    <property type="entry name" value="Beta-barrel_AprE"/>
</dbReference>
<evidence type="ECO:0000256" key="3">
    <source>
        <dbReference type="ARBA" id="ARBA00022448"/>
    </source>
</evidence>
<dbReference type="InterPro" id="IPR058781">
    <property type="entry name" value="HH_AprE-like"/>
</dbReference>
<feature type="coiled-coil region" evidence="10">
    <location>
        <begin position="253"/>
        <end position="294"/>
    </location>
</feature>
<evidence type="ECO:0000313" key="13">
    <source>
        <dbReference type="EMBL" id="KTD64080.1"/>
    </source>
</evidence>